<dbReference type="EMBL" id="CAJZBQ010000022">
    <property type="protein sequence ID" value="CAG9319302.1"/>
    <property type="molecule type" value="Genomic_DNA"/>
</dbReference>
<evidence type="ECO:0000313" key="2">
    <source>
        <dbReference type="Proteomes" id="UP001162131"/>
    </source>
</evidence>
<protein>
    <submittedName>
        <fullName evidence="1">Uncharacterized protein</fullName>
    </submittedName>
</protein>
<keyword evidence="2" id="KW-1185">Reference proteome</keyword>
<gene>
    <name evidence="1" type="ORF">BSTOLATCC_MIC23510</name>
</gene>
<dbReference type="AlphaFoldDB" id="A0AAU9J5S4"/>
<sequence length="526" mass="60211">MASFMQIKGLSKSTPNILRQAKKGNFDEVFQNSEQLLASQNAKEEDIPSPDLTVNLKSLSSIYLDSNPKFIELKKKLELYYLDIRRENPRLHPQRSAHWKKLLYSSLHKLLNECMFTQTRSLQIQYLNKVYEWYMEKIGVENRIKETPTENLITITTEQGEFNAESAVPEITSPTYDKLSQYSRRHISSAQSLRPQTAPIETPKWLESRPTSAFKPPILAYTGLSEPIAAKPLPDFKTTFVNYQPLGEEAEIQMEKRYQVFRQKDLEEKRLRDEMSQKVLEWTISKSKRAEEQMRRNESFKFASKFEQRAFMPSRPQTANSDLFSKVSVVDLSRHDIANDVINEASQHQENGLPQIEESLPFHKLSKVTSFRKLHGKLIDTEESAEGLLIQDPNAVVLSAYSHIKTIPETTKNESIRPKTAGSLVFTRSASVTNIAPYSRPVTASMAKQVEEVYEVKQRLATKSIFCSMDDMRYALLSPEDLPPEQLNFRCFPKPGAGLLINPFIKIGGKKKKKKGKKGKKGKAKK</sequence>
<dbReference type="Proteomes" id="UP001162131">
    <property type="component" value="Unassembled WGS sequence"/>
</dbReference>
<evidence type="ECO:0000313" key="1">
    <source>
        <dbReference type="EMBL" id="CAG9319302.1"/>
    </source>
</evidence>
<comment type="caution">
    <text evidence="1">The sequence shown here is derived from an EMBL/GenBank/DDBJ whole genome shotgun (WGS) entry which is preliminary data.</text>
</comment>
<accession>A0AAU9J5S4</accession>
<reference evidence="1" key="1">
    <citation type="submission" date="2021-09" db="EMBL/GenBank/DDBJ databases">
        <authorList>
            <consortium name="AG Swart"/>
            <person name="Singh M."/>
            <person name="Singh A."/>
            <person name="Seah K."/>
            <person name="Emmerich C."/>
        </authorList>
    </citation>
    <scope>NUCLEOTIDE SEQUENCE</scope>
    <source>
        <strain evidence="1">ATCC30299</strain>
    </source>
</reference>
<organism evidence="1 2">
    <name type="scientific">Blepharisma stoltei</name>
    <dbReference type="NCBI Taxonomy" id="1481888"/>
    <lineage>
        <taxon>Eukaryota</taxon>
        <taxon>Sar</taxon>
        <taxon>Alveolata</taxon>
        <taxon>Ciliophora</taxon>
        <taxon>Postciliodesmatophora</taxon>
        <taxon>Heterotrichea</taxon>
        <taxon>Heterotrichida</taxon>
        <taxon>Blepharismidae</taxon>
        <taxon>Blepharisma</taxon>
    </lineage>
</organism>
<proteinExistence type="predicted"/>
<name>A0AAU9J5S4_9CILI</name>